<proteinExistence type="predicted"/>
<reference evidence="2" key="1">
    <citation type="submission" date="2018-11" db="EMBL/GenBank/DDBJ databases">
        <authorList>
            <consortium name="Pathogen Informatics"/>
        </authorList>
    </citation>
    <scope>NUCLEOTIDE SEQUENCE</scope>
</reference>
<feature type="transmembrane region" description="Helical" evidence="1">
    <location>
        <begin position="185"/>
        <end position="202"/>
    </location>
</feature>
<accession>A0A3S5A8A6</accession>
<name>A0A3S5A8A6_9PLAT</name>
<feature type="transmembrane region" description="Helical" evidence="1">
    <location>
        <begin position="288"/>
        <end position="310"/>
    </location>
</feature>
<evidence type="ECO:0000313" key="3">
    <source>
        <dbReference type="Proteomes" id="UP000784294"/>
    </source>
</evidence>
<feature type="transmembrane region" description="Helical" evidence="1">
    <location>
        <begin position="154"/>
        <end position="173"/>
    </location>
</feature>
<sequence>MLHSLDLGTADRYCWDPSTLALGVSVRPLTRPVPSRPLPLHLVRTARRHVSGLPVRLPAVGVKHTRRFSPHRFRWSVRRPSVRPLTATDAWLTSPRRGQCSAHAPLRQGSKRRVVLCCVVLCCDVSPLPSDQAMLCHYDQTLRRPCSRGAIRSAPVTTSLLASIAPSAIAFTLLKPCVMIEVRRLGTILLGLAIGFLIVGLATSSWKCGNLFQRYCTNESGIVAVLALLLVGLVCLVVVFILDMIAHCSDIYFANPSYTTARFIILYIGAGAVVIAILIYASSLTSSWSYFMATVGMVFAVQVAILAILGSRCVTLHTERVIVRTTR</sequence>
<dbReference type="AlphaFoldDB" id="A0A3S5A8A6"/>
<feature type="transmembrane region" description="Helical" evidence="1">
    <location>
        <begin position="263"/>
        <end position="282"/>
    </location>
</feature>
<keyword evidence="1" id="KW-0472">Membrane</keyword>
<protein>
    <submittedName>
        <fullName evidence="2">Uncharacterized protein</fullName>
    </submittedName>
</protein>
<keyword evidence="1" id="KW-1133">Transmembrane helix</keyword>
<evidence type="ECO:0000256" key="1">
    <source>
        <dbReference type="SAM" id="Phobius"/>
    </source>
</evidence>
<evidence type="ECO:0000313" key="2">
    <source>
        <dbReference type="EMBL" id="VEL09739.1"/>
    </source>
</evidence>
<comment type="caution">
    <text evidence="2">The sequence shown here is derived from an EMBL/GenBank/DDBJ whole genome shotgun (WGS) entry which is preliminary data.</text>
</comment>
<keyword evidence="3" id="KW-1185">Reference proteome</keyword>
<feature type="transmembrane region" description="Helical" evidence="1">
    <location>
        <begin position="222"/>
        <end position="242"/>
    </location>
</feature>
<organism evidence="2 3">
    <name type="scientific">Protopolystoma xenopodis</name>
    <dbReference type="NCBI Taxonomy" id="117903"/>
    <lineage>
        <taxon>Eukaryota</taxon>
        <taxon>Metazoa</taxon>
        <taxon>Spiralia</taxon>
        <taxon>Lophotrochozoa</taxon>
        <taxon>Platyhelminthes</taxon>
        <taxon>Monogenea</taxon>
        <taxon>Polyopisthocotylea</taxon>
        <taxon>Polystomatidea</taxon>
        <taxon>Polystomatidae</taxon>
        <taxon>Protopolystoma</taxon>
    </lineage>
</organism>
<keyword evidence="1" id="KW-0812">Transmembrane</keyword>
<dbReference type="Proteomes" id="UP000784294">
    <property type="component" value="Unassembled WGS sequence"/>
</dbReference>
<dbReference type="EMBL" id="CAAALY010007132">
    <property type="protein sequence ID" value="VEL09739.1"/>
    <property type="molecule type" value="Genomic_DNA"/>
</dbReference>
<dbReference type="OrthoDB" id="6244800at2759"/>
<gene>
    <name evidence="2" type="ORF">PXEA_LOCUS3179</name>
</gene>